<gene>
    <name evidence="2" type="ORF">GCM10010994_47770</name>
</gene>
<evidence type="ECO:0000259" key="1">
    <source>
        <dbReference type="Pfam" id="PF03886"/>
    </source>
</evidence>
<dbReference type="AlphaFoldDB" id="A0A916UR85"/>
<sequence>MGFSLLNGSSAGRGTGRAHRRRGAAVLAVALTLGIGGCGTSAPPTFDLNAPRDFGRLGAGRGPLAVGEPAAVQVLNGDRVIVKDGSAISFVGGAQWADRLPALIQTRLIETFENGSRLSVGRANSSLNAQYLLSSELRAFQIEAARGTALVEITARLLTTSGQVLAARVFKAEVPVAGAINGASATRALNDALQQVLVEIVRWASS</sequence>
<dbReference type="SUPFAM" id="SSF159594">
    <property type="entry name" value="XCC0632-like"/>
    <property type="match status" value="1"/>
</dbReference>
<accession>A0A916UR85</accession>
<proteinExistence type="predicted"/>
<evidence type="ECO:0000313" key="2">
    <source>
        <dbReference type="EMBL" id="GGC84300.1"/>
    </source>
</evidence>
<dbReference type="EMBL" id="BMGG01000009">
    <property type="protein sequence ID" value="GGC84300.1"/>
    <property type="molecule type" value="Genomic_DNA"/>
</dbReference>
<keyword evidence="3" id="KW-1185">Reference proteome</keyword>
<reference evidence="2" key="2">
    <citation type="submission" date="2020-09" db="EMBL/GenBank/DDBJ databases">
        <authorList>
            <person name="Sun Q."/>
            <person name="Zhou Y."/>
        </authorList>
    </citation>
    <scope>NUCLEOTIDE SEQUENCE</scope>
    <source>
        <strain evidence="2">CGMCC 1.12919</strain>
    </source>
</reference>
<dbReference type="Proteomes" id="UP000637002">
    <property type="component" value="Unassembled WGS sequence"/>
</dbReference>
<dbReference type="Gene3D" id="3.40.50.10610">
    <property type="entry name" value="ABC-type transport auxiliary lipoprotein component"/>
    <property type="match status" value="1"/>
</dbReference>
<dbReference type="InterPro" id="IPR005586">
    <property type="entry name" value="ABC_trans_aux"/>
</dbReference>
<name>A0A916UR85_9HYPH</name>
<dbReference type="Pfam" id="PF03886">
    <property type="entry name" value="ABC_trans_aux"/>
    <property type="match status" value="1"/>
</dbReference>
<reference evidence="2" key="1">
    <citation type="journal article" date="2014" name="Int. J. Syst. Evol. Microbiol.">
        <title>Complete genome sequence of Corynebacterium casei LMG S-19264T (=DSM 44701T), isolated from a smear-ripened cheese.</title>
        <authorList>
            <consortium name="US DOE Joint Genome Institute (JGI-PGF)"/>
            <person name="Walter F."/>
            <person name="Albersmeier A."/>
            <person name="Kalinowski J."/>
            <person name="Ruckert C."/>
        </authorList>
    </citation>
    <scope>NUCLEOTIDE SEQUENCE</scope>
    <source>
        <strain evidence="2">CGMCC 1.12919</strain>
    </source>
</reference>
<evidence type="ECO:0000313" key="3">
    <source>
        <dbReference type="Proteomes" id="UP000637002"/>
    </source>
</evidence>
<organism evidence="2 3">
    <name type="scientific">Chelatococcus reniformis</name>
    <dbReference type="NCBI Taxonomy" id="1494448"/>
    <lineage>
        <taxon>Bacteria</taxon>
        <taxon>Pseudomonadati</taxon>
        <taxon>Pseudomonadota</taxon>
        <taxon>Alphaproteobacteria</taxon>
        <taxon>Hyphomicrobiales</taxon>
        <taxon>Chelatococcaceae</taxon>
        <taxon>Chelatococcus</taxon>
    </lineage>
</organism>
<feature type="domain" description="ABC-type transport auxiliary lipoprotein component" evidence="1">
    <location>
        <begin position="63"/>
        <end position="201"/>
    </location>
</feature>
<protein>
    <submittedName>
        <fullName evidence="2">ABC transporter</fullName>
    </submittedName>
</protein>
<comment type="caution">
    <text evidence="2">The sequence shown here is derived from an EMBL/GenBank/DDBJ whole genome shotgun (WGS) entry which is preliminary data.</text>
</comment>